<dbReference type="OrthoDB" id="5240379at2"/>
<evidence type="ECO:0000256" key="6">
    <source>
        <dbReference type="ARBA" id="ARBA00022989"/>
    </source>
</evidence>
<dbReference type="Gene3D" id="3.30.70.3220">
    <property type="match status" value="1"/>
</dbReference>
<comment type="subunit">
    <text evidence="9">Forms a complex with SecF. Part of the essential Sec protein translocation apparatus which comprises SecA, SecYEG and auxiliary proteins SecDF. Other proteins may also be involved.</text>
</comment>
<dbReference type="InterPro" id="IPR048631">
    <property type="entry name" value="SecD_1st"/>
</dbReference>
<evidence type="ECO:0000256" key="7">
    <source>
        <dbReference type="ARBA" id="ARBA00023010"/>
    </source>
</evidence>
<dbReference type="EMBL" id="LMWW01000063">
    <property type="protein sequence ID" value="KUN76952.1"/>
    <property type="molecule type" value="Genomic_DNA"/>
</dbReference>
<evidence type="ECO:0000256" key="3">
    <source>
        <dbReference type="ARBA" id="ARBA00022475"/>
    </source>
</evidence>
<dbReference type="Gene3D" id="3.30.1360.200">
    <property type="match status" value="1"/>
</dbReference>
<comment type="subcellular location">
    <subcellularLocation>
        <location evidence="1 9">Cell membrane</location>
        <topology evidence="1 9">Multi-pass membrane protein</topology>
    </subcellularLocation>
</comment>
<dbReference type="Gene3D" id="1.20.1640.10">
    <property type="entry name" value="Multidrug efflux transporter AcrB transmembrane domain"/>
    <property type="match status" value="1"/>
</dbReference>
<evidence type="ECO:0000256" key="8">
    <source>
        <dbReference type="ARBA" id="ARBA00023136"/>
    </source>
</evidence>
<dbReference type="InterPro" id="IPR055344">
    <property type="entry name" value="SecD_SecF_C_bact"/>
</dbReference>
<dbReference type="GO" id="GO:0015450">
    <property type="term" value="F:protein-transporting ATPase activity"/>
    <property type="evidence" value="ECO:0007669"/>
    <property type="project" value="InterPro"/>
</dbReference>
<dbReference type="PANTHER" id="PTHR30081">
    <property type="entry name" value="PROTEIN-EXPORT MEMBRANE PROTEIN SEC"/>
    <property type="match status" value="1"/>
</dbReference>
<evidence type="ECO:0000256" key="2">
    <source>
        <dbReference type="ARBA" id="ARBA00022448"/>
    </source>
</evidence>
<dbReference type="STRING" id="1943.AQJ64_35840"/>
<keyword evidence="4 9" id="KW-0812">Transmembrane</keyword>
<dbReference type="GO" id="GO:0006605">
    <property type="term" value="P:protein targeting"/>
    <property type="evidence" value="ECO:0007669"/>
    <property type="project" value="UniProtKB-UniRule"/>
</dbReference>
<evidence type="ECO:0000313" key="14">
    <source>
        <dbReference type="EMBL" id="KUN76952.1"/>
    </source>
</evidence>
<dbReference type="Pfam" id="PF21760">
    <property type="entry name" value="SecD_1st"/>
    <property type="match status" value="1"/>
</dbReference>
<feature type="region of interest" description="Disordered" evidence="10">
    <location>
        <begin position="538"/>
        <end position="566"/>
    </location>
</feature>
<dbReference type="GO" id="GO:0043952">
    <property type="term" value="P:protein transport by the Sec complex"/>
    <property type="evidence" value="ECO:0007669"/>
    <property type="project" value="UniProtKB-UniRule"/>
</dbReference>
<feature type="transmembrane region" description="Helical" evidence="9">
    <location>
        <begin position="422"/>
        <end position="443"/>
    </location>
</feature>
<evidence type="ECO:0000256" key="9">
    <source>
        <dbReference type="HAMAP-Rule" id="MF_01463"/>
    </source>
</evidence>
<dbReference type="GO" id="GO:0065002">
    <property type="term" value="P:intracellular protein transmembrane transport"/>
    <property type="evidence" value="ECO:0007669"/>
    <property type="project" value="UniProtKB-UniRule"/>
</dbReference>
<evidence type="ECO:0000256" key="1">
    <source>
        <dbReference type="ARBA" id="ARBA00004651"/>
    </source>
</evidence>
<evidence type="ECO:0000256" key="4">
    <source>
        <dbReference type="ARBA" id="ARBA00022692"/>
    </source>
</evidence>
<dbReference type="Pfam" id="PF07549">
    <property type="entry name" value="Sec_GG"/>
    <property type="match status" value="1"/>
</dbReference>
<keyword evidence="15" id="KW-1185">Reference proteome</keyword>
<dbReference type="GO" id="GO:0005886">
    <property type="term" value="C:plasma membrane"/>
    <property type="evidence" value="ECO:0007669"/>
    <property type="project" value="UniProtKB-SubCell"/>
</dbReference>
<feature type="domain" description="SecDF P1 head subdomain" evidence="13">
    <location>
        <begin position="241"/>
        <end position="345"/>
    </location>
</feature>
<feature type="transmembrane region" description="Helical" evidence="9">
    <location>
        <begin position="471"/>
        <end position="490"/>
    </location>
</feature>
<evidence type="ECO:0000256" key="5">
    <source>
        <dbReference type="ARBA" id="ARBA00022927"/>
    </source>
</evidence>
<evidence type="ECO:0000259" key="12">
    <source>
        <dbReference type="Pfam" id="PF21760"/>
    </source>
</evidence>
<proteinExistence type="inferred from homology"/>
<dbReference type="SUPFAM" id="SSF82866">
    <property type="entry name" value="Multidrug efflux transporter AcrB transmembrane domain"/>
    <property type="match status" value="1"/>
</dbReference>
<evidence type="ECO:0000256" key="10">
    <source>
        <dbReference type="SAM" id="MobiDB-lite"/>
    </source>
</evidence>
<dbReference type="Proteomes" id="UP000052982">
    <property type="component" value="Unassembled WGS sequence"/>
</dbReference>
<keyword evidence="6 9" id="KW-1133">Transmembrane helix</keyword>
<keyword evidence="3 9" id="KW-1003">Cell membrane</keyword>
<gene>
    <name evidence="9" type="primary">secD</name>
    <name evidence="14" type="ORF">AQJ64_35840</name>
</gene>
<organism evidence="14 15">
    <name type="scientific">Streptomyces griseoruber</name>
    <dbReference type="NCBI Taxonomy" id="1943"/>
    <lineage>
        <taxon>Bacteria</taxon>
        <taxon>Bacillati</taxon>
        <taxon>Actinomycetota</taxon>
        <taxon>Actinomycetes</taxon>
        <taxon>Kitasatosporales</taxon>
        <taxon>Streptomycetaceae</taxon>
        <taxon>Streptomyces</taxon>
    </lineage>
</organism>
<keyword evidence="8 9" id="KW-0472">Membrane</keyword>
<dbReference type="InterPro" id="IPR022813">
    <property type="entry name" value="SecD/SecF_arch_bac"/>
</dbReference>
<feature type="transmembrane region" description="Helical" evidence="9">
    <location>
        <begin position="496"/>
        <end position="515"/>
    </location>
</feature>
<comment type="caution">
    <text evidence="14">The sequence shown here is derived from an EMBL/GenBank/DDBJ whole genome shotgun (WGS) entry which is preliminary data.</text>
</comment>
<evidence type="ECO:0000259" key="11">
    <source>
        <dbReference type="Pfam" id="PF02355"/>
    </source>
</evidence>
<keyword evidence="7 9" id="KW-0811">Translocation</keyword>
<feature type="compositionally biased region" description="Low complexity" evidence="10">
    <location>
        <begin position="112"/>
        <end position="159"/>
    </location>
</feature>
<feature type="compositionally biased region" description="Low complexity" evidence="10">
    <location>
        <begin position="168"/>
        <end position="190"/>
    </location>
</feature>
<dbReference type="InterPro" id="IPR022646">
    <property type="entry name" value="SecD/SecF_CS"/>
</dbReference>
<dbReference type="Pfam" id="PF22599">
    <property type="entry name" value="SecDF_P1_head"/>
    <property type="match status" value="1"/>
</dbReference>
<dbReference type="Pfam" id="PF02355">
    <property type="entry name" value="SecD_SecF_C"/>
    <property type="match status" value="1"/>
</dbReference>
<reference evidence="14 15" key="1">
    <citation type="submission" date="2015-10" db="EMBL/GenBank/DDBJ databases">
        <title>Draft genome sequence of Streptomyces griseoruber DSM 40281, type strain for the species Streptomyces griseoruber.</title>
        <authorList>
            <person name="Ruckert C."/>
            <person name="Winkler A."/>
            <person name="Kalinowski J."/>
            <person name="Kampfer P."/>
            <person name="Glaeser S."/>
        </authorList>
    </citation>
    <scope>NUCLEOTIDE SEQUENCE [LARGE SCALE GENOMIC DNA]</scope>
    <source>
        <strain evidence="14 15">DSM 40281</strain>
    </source>
</reference>
<dbReference type="PANTHER" id="PTHR30081:SF1">
    <property type="entry name" value="PROTEIN TRANSLOCASE SUBUNIT SECD"/>
    <property type="match status" value="1"/>
</dbReference>
<comment type="caution">
    <text evidence="9">Lacks conserved residue(s) required for the propagation of feature annotation.</text>
</comment>
<protein>
    <recommendedName>
        <fullName evidence="9">Protein translocase subunit SecD</fullName>
    </recommendedName>
</protein>
<dbReference type="InterPro" id="IPR054384">
    <property type="entry name" value="SecDF_P1_head"/>
</dbReference>
<comment type="similarity">
    <text evidence="9">Belongs to the SecD/SecF family. SecD subfamily.</text>
</comment>
<feature type="domain" description="Protein export membrane protein SecD/SecF C-terminal" evidence="11">
    <location>
        <begin position="347"/>
        <end position="524"/>
    </location>
</feature>
<dbReference type="NCBIfam" id="TIGR01129">
    <property type="entry name" value="secD"/>
    <property type="match status" value="1"/>
</dbReference>
<keyword evidence="5 9" id="KW-0653">Protein transport</keyword>
<keyword evidence="2 9" id="KW-0813">Transport</keyword>
<dbReference type="NCBIfam" id="TIGR00916">
    <property type="entry name" value="2A0604s01"/>
    <property type="match status" value="1"/>
</dbReference>
<feature type="domain" description="Protein translocase subunit SecDF P1" evidence="12">
    <location>
        <begin position="44"/>
        <end position="101"/>
    </location>
</feature>
<evidence type="ECO:0000259" key="13">
    <source>
        <dbReference type="Pfam" id="PF22599"/>
    </source>
</evidence>
<evidence type="ECO:0000313" key="15">
    <source>
        <dbReference type="Proteomes" id="UP000052982"/>
    </source>
</evidence>
<dbReference type="AlphaFoldDB" id="A0A101SND3"/>
<feature type="region of interest" description="Disordered" evidence="10">
    <location>
        <begin position="112"/>
        <end position="190"/>
    </location>
</feature>
<dbReference type="HAMAP" id="MF_01463_B">
    <property type="entry name" value="SecD_B"/>
    <property type="match status" value="1"/>
</dbReference>
<sequence>MGLTGGMFASGHTTPRLGIDLAGGTSITLEAKADQGSAINKANMDTAVDIMNRRVNGLGVSEAEVQTQGDKNIIVNIPKGTNSKEARAQVGTTAKLYFRPVLAQEATGAAAGTASPSASATGSSSASPSSTASPSSSASGTGEKASSSSSPSATATSQGRAVTDALKADSTPSASASAKASASPSASASTSTDAESAALQAKYAALDCTKKSVRTKAGEGVKPEDPTVACGEISGVWYKYLLGPSAVAGTEIDKASANFDTQGASGWQVVMEFNSQGRKKFADVTAQLAQNTQPQNEFAIVLDGDVVSSPFVQNAITGGSAQISGSFTQEEAQNLANMLSYGALPLSFKEQSVNTVTAALGGDQLHAGLLAGAIGLALVVIYLVAYYRGLSLIAIASLLVSAALTYVLMSLLGPAIGFALNLPAVCGAIVAIGITADSFIVFFERIRDEIREGRTLRPSVERAWPRARRTILVSDFVSFLAAAVLFIVTVGKVQGFAFTLGLTTVLDVVVVFFFTKPLMTLLARRKFFANGHKWSGLDPKSLGAQPPIRRTRRPAGPAGPVETKEA</sequence>
<feature type="transmembrane region" description="Helical" evidence="9">
    <location>
        <begin position="392"/>
        <end position="416"/>
    </location>
</feature>
<dbReference type="InterPro" id="IPR048634">
    <property type="entry name" value="SecD_SecF_C"/>
</dbReference>
<comment type="function">
    <text evidence="9">Part of the Sec protein translocase complex. Interacts with the SecYEG preprotein conducting channel. SecDF uses the proton motive force (PMF) to complete protein translocation after the ATP-dependent function of SecA.</text>
</comment>
<accession>A0A101SND3</accession>
<feature type="transmembrane region" description="Helical" evidence="9">
    <location>
        <begin position="365"/>
        <end position="385"/>
    </location>
</feature>
<name>A0A101SND3_9ACTN</name>
<dbReference type="InterPro" id="IPR005791">
    <property type="entry name" value="SecD"/>
</dbReference>